<name>A5GBK5_GEOUR</name>
<dbReference type="RefSeq" id="WP_011937766.1">
    <property type="nucleotide sequence ID" value="NC_009483.1"/>
</dbReference>
<dbReference type="InterPro" id="IPR012657">
    <property type="entry name" value="23S_rRNA-intervening_sequence"/>
</dbReference>
<dbReference type="CDD" id="cd16377">
    <property type="entry name" value="23S_rRNA_IVP_like"/>
    <property type="match status" value="1"/>
</dbReference>
<dbReference type="EMBL" id="CP000698">
    <property type="protein sequence ID" value="ABQ25042.1"/>
    <property type="molecule type" value="Genomic_DNA"/>
</dbReference>
<dbReference type="SUPFAM" id="SSF158446">
    <property type="entry name" value="IVS-encoded protein-like"/>
    <property type="match status" value="1"/>
</dbReference>
<keyword evidence="1" id="KW-0689">Ribosomal protein</keyword>
<proteinExistence type="predicted"/>
<accession>A5GBK5</accession>
<dbReference type="Proteomes" id="UP000006695">
    <property type="component" value="Chromosome"/>
</dbReference>
<keyword evidence="1" id="KW-0687">Ribonucleoprotein</keyword>
<reference evidence="1 2" key="1">
    <citation type="submission" date="2007-05" db="EMBL/GenBank/DDBJ databases">
        <title>Complete sequence of Geobacter uraniireducens Rf4.</title>
        <authorList>
            <consortium name="US DOE Joint Genome Institute"/>
            <person name="Copeland A."/>
            <person name="Lucas S."/>
            <person name="Lapidus A."/>
            <person name="Barry K."/>
            <person name="Detter J.C."/>
            <person name="Glavina del Rio T."/>
            <person name="Hammon N."/>
            <person name="Israni S."/>
            <person name="Dalin E."/>
            <person name="Tice H."/>
            <person name="Pitluck S."/>
            <person name="Chertkov O."/>
            <person name="Brettin T."/>
            <person name="Bruce D."/>
            <person name="Han C."/>
            <person name="Schmutz J."/>
            <person name="Larimer F."/>
            <person name="Land M."/>
            <person name="Hauser L."/>
            <person name="Kyrpides N."/>
            <person name="Mikhailova N."/>
            <person name="Shelobolina E."/>
            <person name="Aklujkar M."/>
            <person name="Lovley D."/>
            <person name="Richardson P."/>
        </authorList>
    </citation>
    <scope>NUCLEOTIDE SEQUENCE [LARGE SCALE GENOMIC DNA]</scope>
    <source>
        <strain evidence="1 2">Rf4</strain>
    </source>
</reference>
<dbReference type="STRING" id="351605.Gura_0834"/>
<evidence type="ECO:0000313" key="2">
    <source>
        <dbReference type="Proteomes" id="UP000006695"/>
    </source>
</evidence>
<dbReference type="GO" id="GO:0005840">
    <property type="term" value="C:ribosome"/>
    <property type="evidence" value="ECO:0007669"/>
    <property type="project" value="UniProtKB-KW"/>
</dbReference>
<evidence type="ECO:0000313" key="1">
    <source>
        <dbReference type="EMBL" id="ABQ25042.1"/>
    </source>
</evidence>
<dbReference type="HOGENOM" id="CLU_129874_0_0_7"/>
<gene>
    <name evidence="1" type="ordered locus">Gura_0834</name>
</gene>
<sequence length="122" mass="13881">MSKIERFEEIQAWQKARLLVKEVYSISNTGGFVKDFGLRDQIRRAAVSIMLNIAEGFARKTNKEFIQYLVIAHGSAAEVQAALYVAFDQEYLSEAEFDKLYGSADNTSKMVLGFINYLRKAQ</sequence>
<dbReference type="KEGG" id="gur:Gura_0834"/>
<dbReference type="Pfam" id="PF05635">
    <property type="entry name" value="23S_rRNA_IVP"/>
    <property type="match status" value="1"/>
</dbReference>
<keyword evidence="2" id="KW-1185">Reference proteome</keyword>
<dbReference type="PANTHER" id="PTHR38471">
    <property type="entry name" value="FOUR HELIX BUNDLE PROTEIN"/>
    <property type="match status" value="1"/>
</dbReference>
<organism evidence="1 2">
    <name type="scientific">Geotalea uraniireducens (strain Rf4)</name>
    <name type="common">Geobacter uraniireducens</name>
    <dbReference type="NCBI Taxonomy" id="351605"/>
    <lineage>
        <taxon>Bacteria</taxon>
        <taxon>Pseudomonadati</taxon>
        <taxon>Thermodesulfobacteriota</taxon>
        <taxon>Desulfuromonadia</taxon>
        <taxon>Geobacterales</taxon>
        <taxon>Geobacteraceae</taxon>
        <taxon>Geotalea</taxon>
    </lineage>
</organism>
<dbReference type="NCBIfam" id="TIGR02436">
    <property type="entry name" value="four helix bundle protein"/>
    <property type="match status" value="1"/>
</dbReference>
<dbReference type="PANTHER" id="PTHR38471:SF2">
    <property type="entry name" value="FOUR HELIX BUNDLE PROTEIN"/>
    <property type="match status" value="1"/>
</dbReference>
<dbReference type="Gene3D" id="1.20.1440.60">
    <property type="entry name" value="23S rRNA-intervening sequence"/>
    <property type="match status" value="1"/>
</dbReference>
<protein>
    <submittedName>
        <fullName evidence="1">S23 ribosomal protein</fullName>
    </submittedName>
</protein>
<dbReference type="OrthoDB" id="9800370at2"/>
<dbReference type="AlphaFoldDB" id="A5GBK5"/>
<dbReference type="InterPro" id="IPR036583">
    <property type="entry name" value="23S_rRNA_IVS_sf"/>
</dbReference>